<name>A0A3N4UL65_9RHOB</name>
<gene>
    <name evidence="1" type="ORF">EDD53_0297</name>
</gene>
<sequence>MITCLKKHMTACKTALLDFLAGNALARAVSRNQDAAQALDAAVKEMLKQ</sequence>
<proteinExistence type="predicted"/>
<comment type="caution">
    <text evidence="1">The sequence shown here is derived from an EMBL/GenBank/DDBJ whole genome shotgun (WGS) entry which is preliminary data.</text>
</comment>
<protein>
    <submittedName>
        <fullName evidence="1">Uncharacterized protein</fullName>
    </submittedName>
</protein>
<keyword evidence="2" id="KW-1185">Reference proteome</keyword>
<reference evidence="1 2" key="1">
    <citation type="submission" date="2018-11" db="EMBL/GenBank/DDBJ databases">
        <title>Genomic Encyclopedia of Type Strains, Phase IV (KMG-IV): sequencing the most valuable type-strain genomes for metagenomic binning, comparative biology and taxonomic classification.</title>
        <authorList>
            <person name="Goeker M."/>
        </authorList>
    </citation>
    <scope>NUCLEOTIDE SEQUENCE [LARGE SCALE GENOMIC DNA]</scope>
    <source>
        <strain evidence="1 2">DSM 104731</strain>
    </source>
</reference>
<dbReference type="EMBL" id="RKQK01000001">
    <property type="protein sequence ID" value="RPE71183.1"/>
    <property type="molecule type" value="Genomic_DNA"/>
</dbReference>
<accession>A0A3N4UL65</accession>
<evidence type="ECO:0000313" key="1">
    <source>
        <dbReference type="EMBL" id="RPE71183.1"/>
    </source>
</evidence>
<organism evidence="1 2">
    <name type="scientific">Pacificibacter maritimus</name>
    <dbReference type="NCBI Taxonomy" id="762213"/>
    <lineage>
        <taxon>Bacteria</taxon>
        <taxon>Pseudomonadati</taxon>
        <taxon>Pseudomonadota</taxon>
        <taxon>Alphaproteobacteria</taxon>
        <taxon>Rhodobacterales</taxon>
        <taxon>Roseobacteraceae</taxon>
        <taxon>Pacificibacter</taxon>
    </lineage>
</organism>
<dbReference type="Proteomes" id="UP000269689">
    <property type="component" value="Unassembled WGS sequence"/>
</dbReference>
<dbReference type="AlphaFoldDB" id="A0A3N4UL65"/>
<evidence type="ECO:0000313" key="2">
    <source>
        <dbReference type="Proteomes" id="UP000269689"/>
    </source>
</evidence>